<organism evidence="9 10">
    <name type="scientific">Mycolicibacterium rhodesiae</name>
    <name type="common">Mycobacterium rhodesiae</name>
    <dbReference type="NCBI Taxonomy" id="36814"/>
    <lineage>
        <taxon>Bacteria</taxon>
        <taxon>Bacillati</taxon>
        <taxon>Actinomycetota</taxon>
        <taxon>Actinomycetes</taxon>
        <taxon>Mycobacteriales</taxon>
        <taxon>Mycobacteriaceae</taxon>
        <taxon>Mycolicibacterium</taxon>
    </lineage>
</organism>
<evidence type="ECO:0000256" key="2">
    <source>
        <dbReference type="ARBA" id="ARBA00022475"/>
    </source>
</evidence>
<gene>
    <name evidence="9" type="ORF">BST42_09930</name>
</gene>
<dbReference type="PANTHER" id="PTHR14969:SF62">
    <property type="entry name" value="DECAPRENYLPHOSPHORYL-5-PHOSPHORIBOSE PHOSPHATASE RV3807C-RELATED"/>
    <property type="match status" value="1"/>
</dbReference>
<evidence type="ECO:0000313" key="10">
    <source>
        <dbReference type="Proteomes" id="UP000192534"/>
    </source>
</evidence>
<dbReference type="Gene3D" id="1.20.144.10">
    <property type="entry name" value="Phosphatidic acid phosphatase type 2/haloperoxidase"/>
    <property type="match status" value="1"/>
</dbReference>
<dbReference type="Proteomes" id="UP000192534">
    <property type="component" value="Unassembled WGS sequence"/>
</dbReference>
<evidence type="ECO:0000256" key="3">
    <source>
        <dbReference type="ARBA" id="ARBA00022692"/>
    </source>
</evidence>
<keyword evidence="5 7" id="KW-1133">Transmembrane helix</keyword>
<dbReference type="InterPro" id="IPR036938">
    <property type="entry name" value="PAP2/HPO_sf"/>
</dbReference>
<evidence type="ECO:0000256" key="4">
    <source>
        <dbReference type="ARBA" id="ARBA00022801"/>
    </source>
</evidence>
<keyword evidence="3 7" id="KW-0812">Transmembrane</keyword>
<feature type="transmembrane region" description="Helical" evidence="7">
    <location>
        <begin position="156"/>
        <end position="176"/>
    </location>
</feature>
<evidence type="ECO:0000256" key="6">
    <source>
        <dbReference type="ARBA" id="ARBA00023136"/>
    </source>
</evidence>
<evidence type="ECO:0000256" key="1">
    <source>
        <dbReference type="ARBA" id="ARBA00004651"/>
    </source>
</evidence>
<feature type="transmembrane region" description="Helical" evidence="7">
    <location>
        <begin position="225"/>
        <end position="247"/>
    </location>
</feature>
<feature type="transmembrane region" description="Helical" evidence="7">
    <location>
        <begin position="132"/>
        <end position="149"/>
    </location>
</feature>
<evidence type="ECO:0000313" key="9">
    <source>
        <dbReference type="EMBL" id="ORB53733.1"/>
    </source>
</evidence>
<dbReference type="SMART" id="SM00014">
    <property type="entry name" value="acidPPc"/>
    <property type="match status" value="1"/>
</dbReference>
<keyword evidence="4" id="KW-0378">Hydrolase</keyword>
<feature type="transmembrane region" description="Helical" evidence="7">
    <location>
        <begin position="6"/>
        <end position="31"/>
    </location>
</feature>
<keyword evidence="6 7" id="KW-0472">Membrane</keyword>
<dbReference type="EMBL" id="MVIH01000004">
    <property type="protein sequence ID" value="ORB53733.1"/>
    <property type="molecule type" value="Genomic_DNA"/>
</dbReference>
<feature type="transmembrane region" description="Helical" evidence="7">
    <location>
        <begin position="196"/>
        <end position="218"/>
    </location>
</feature>
<protein>
    <recommendedName>
        <fullName evidence="8">Phosphatidic acid phosphatase type 2/haloperoxidase domain-containing protein</fullName>
    </recommendedName>
</protein>
<dbReference type="GO" id="GO:0005886">
    <property type="term" value="C:plasma membrane"/>
    <property type="evidence" value="ECO:0007669"/>
    <property type="project" value="UniProtKB-SubCell"/>
</dbReference>
<comment type="subcellular location">
    <subcellularLocation>
        <location evidence="1">Cell membrane</location>
        <topology evidence="1">Multi-pass membrane protein</topology>
    </subcellularLocation>
</comment>
<proteinExistence type="predicted"/>
<keyword evidence="10" id="KW-1185">Reference proteome</keyword>
<dbReference type="CDD" id="cd03392">
    <property type="entry name" value="PAP2_like_2"/>
    <property type="match status" value="1"/>
</dbReference>
<name>A0A1X0IYT0_MYCRH</name>
<evidence type="ECO:0000259" key="8">
    <source>
        <dbReference type="SMART" id="SM00014"/>
    </source>
</evidence>
<evidence type="ECO:0000256" key="5">
    <source>
        <dbReference type="ARBA" id="ARBA00022989"/>
    </source>
</evidence>
<comment type="caution">
    <text evidence="9">The sequence shown here is derived from an EMBL/GenBank/DDBJ whole genome shotgun (WGS) entry which is preliminary data.</text>
</comment>
<dbReference type="PANTHER" id="PTHR14969">
    <property type="entry name" value="SPHINGOSINE-1-PHOSPHATE PHOSPHOHYDROLASE"/>
    <property type="match status" value="1"/>
</dbReference>
<dbReference type="SUPFAM" id="SSF48317">
    <property type="entry name" value="Acid phosphatase/Vanadium-dependent haloperoxidase"/>
    <property type="match status" value="1"/>
</dbReference>
<dbReference type="GO" id="GO:0016787">
    <property type="term" value="F:hydrolase activity"/>
    <property type="evidence" value="ECO:0007669"/>
    <property type="project" value="UniProtKB-KW"/>
</dbReference>
<dbReference type="AlphaFoldDB" id="A0A1X0IYT0"/>
<feature type="transmembrane region" description="Helical" evidence="7">
    <location>
        <begin position="66"/>
        <end position="86"/>
    </location>
</feature>
<feature type="transmembrane region" description="Helical" evidence="7">
    <location>
        <begin position="253"/>
        <end position="274"/>
    </location>
</feature>
<dbReference type="Pfam" id="PF01569">
    <property type="entry name" value="PAP2"/>
    <property type="match status" value="1"/>
</dbReference>
<accession>A0A1X0IYT0</accession>
<feature type="domain" description="Phosphatidic acid phosphatase type 2/haloperoxidase" evidence="8">
    <location>
        <begin position="157"/>
        <end position="268"/>
    </location>
</feature>
<dbReference type="InterPro" id="IPR000326">
    <property type="entry name" value="PAP2/HPO"/>
</dbReference>
<evidence type="ECO:0000256" key="7">
    <source>
        <dbReference type="SAM" id="Phobius"/>
    </source>
</evidence>
<sequence>MVTAFVVAALLLWSLVCIWVARHQGFFLAAIARVRETRVAVTVRSWAVRHLGGSATRVAQWLSVDVTAVLGLMSGIVVVALLAAGFTELLDDVLEGEIDSYVDRPVSQWVAGHREAGLTAVLKVLTHVADPVSLVVITVIVSTWVCWRIRSWLPAVLGLSGLLGVGVVLVVAKWMVGRSRPPSWTAVIVEDGFSFPSGHATGGVAVAVLLAWMAGWVIRGWTARVALWASASAAAGMVGFSRVYLGVHYVSDVVAGAFLGAAWAIGVIVVGAWWESRRRSAQPAPAPG</sequence>
<reference evidence="9 10" key="1">
    <citation type="submission" date="2016-12" db="EMBL/GenBank/DDBJ databases">
        <title>The new phylogeny of genus Mycobacterium.</title>
        <authorList>
            <person name="Tortoli E."/>
            <person name="Trovato A."/>
            <person name="Cirillo D.M."/>
        </authorList>
    </citation>
    <scope>NUCLEOTIDE SEQUENCE [LARGE SCALE GENOMIC DNA]</scope>
    <source>
        <strain evidence="9 10">DSM 44223</strain>
    </source>
</reference>
<keyword evidence="2" id="KW-1003">Cell membrane</keyword>